<evidence type="ECO:0000256" key="2">
    <source>
        <dbReference type="SAM" id="MobiDB-lite"/>
    </source>
</evidence>
<proteinExistence type="predicted"/>
<organism evidence="3 4">
    <name type="scientific">Cytospora schulzeri</name>
    <dbReference type="NCBI Taxonomy" id="448051"/>
    <lineage>
        <taxon>Eukaryota</taxon>
        <taxon>Fungi</taxon>
        <taxon>Dikarya</taxon>
        <taxon>Ascomycota</taxon>
        <taxon>Pezizomycotina</taxon>
        <taxon>Sordariomycetes</taxon>
        <taxon>Sordariomycetidae</taxon>
        <taxon>Diaporthales</taxon>
        <taxon>Cytosporaceae</taxon>
        <taxon>Cytospora</taxon>
    </lineage>
</organism>
<feature type="coiled-coil region" evidence="1">
    <location>
        <begin position="278"/>
        <end position="354"/>
    </location>
</feature>
<comment type="caution">
    <text evidence="3">The sequence shown here is derived from an EMBL/GenBank/DDBJ whole genome shotgun (WGS) entry which is preliminary data.</text>
</comment>
<protein>
    <submittedName>
        <fullName evidence="3">Uncharacterized protein</fullName>
    </submittedName>
</protein>
<dbReference type="SUPFAM" id="SSF57997">
    <property type="entry name" value="Tropomyosin"/>
    <property type="match status" value="1"/>
</dbReference>
<dbReference type="OrthoDB" id="5200414at2759"/>
<evidence type="ECO:0000313" key="3">
    <source>
        <dbReference type="EMBL" id="ROV87784.1"/>
    </source>
</evidence>
<evidence type="ECO:0000313" key="4">
    <source>
        <dbReference type="Proteomes" id="UP000283895"/>
    </source>
</evidence>
<keyword evidence="4" id="KW-1185">Reference proteome</keyword>
<feature type="compositionally biased region" description="Polar residues" evidence="2">
    <location>
        <begin position="219"/>
        <end position="230"/>
    </location>
</feature>
<dbReference type="Gene3D" id="1.20.5.340">
    <property type="match status" value="1"/>
</dbReference>
<dbReference type="Proteomes" id="UP000283895">
    <property type="component" value="Unassembled WGS sequence"/>
</dbReference>
<accession>A0A423VAE8</accession>
<dbReference type="STRING" id="356882.A0A423VAE8"/>
<keyword evidence="1" id="KW-0175">Coiled coil</keyword>
<sequence length="432" mass="47525">MASSLPSSPDPLITPVKIDTTPHPVPAVIEWKADNGQSRYIGCSPSNPAHLFFQFDALTKTGSFKLSVAFSWRKIGNIAQRRTAPIYLCLQLSNLRHLDLDLSCPLPPDEVLGPLGRNLACVSVELAGFPVLLAPGWPLIPQNKSHNPTLDSVKRLAQLSAFNVYVQRSPTLATEDFRLLCIAVANSEAWPDVGSKDDATEFYDGCPCKVIGVDLLAGSTGSSNETQPSPAQSPPAYDDLEPTSPMAPLTGAKKRRRASSPGSGLTGDEEVSLEALPRNTLGDELALIRDRMELLEQRARESERARDSTSRRVEDLEKRLANVERERDSARARIEELEDQLQGLVKGREQVEQLGEDLQALDNSIDDRVWVEVDDLRTTVRSDFDELQQELRCGVADLVQDALGDAVQSQLAAARIRIRDGILEVCYDHDEN</sequence>
<evidence type="ECO:0000256" key="1">
    <source>
        <dbReference type="SAM" id="Coils"/>
    </source>
</evidence>
<dbReference type="EMBL" id="LKEA01000088">
    <property type="protein sequence ID" value="ROV87784.1"/>
    <property type="molecule type" value="Genomic_DNA"/>
</dbReference>
<reference evidence="3 4" key="1">
    <citation type="submission" date="2015-09" db="EMBL/GenBank/DDBJ databases">
        <title>Host preference determinants of Valsa canker pathogens revealed by comparative genomics.</title>
        <authorList>
            <person name="Yin Z."/>
            <person name="Huang L."/>
        </authorList>
    </citation>
    <scope>NUCLEOTIDE SEQUENCE [LARGE SCALE GENOMIC DNA]</scope>
    <source>
        <strain evidence="3 4">03-1</strain>
    </source>
</reference>
<dbReference type="AlphaFoldDB" id="A0A423VAE8"/>
<gene>
    <name evidence="3" type="ORF">VMCG_10796</name>
</gene>
<name>A0A423VAE8_9PEZI</name>
<feature type="region of interest" description="Disordered" evidence="2">
    <location>
        <begin position="219"/>
        <end position="276"/>
    </location>
</feature>